<sequence>MLAPGRYLSTASTVATYRGNGSHLPSATSLTVAGYGCRYQGTVTRYRGRERTEQSRMNWSSNRHYSAVPLPPFAGGADCRHEPEAAG</sequence>
<keyword evidence="2" id="KW-1185">Reference proteome</keyword>
<protein>
    <submittedName>
        <fullName evidence="1">Uncharacterized protein</fullName>
    </submittedName>
</protein>
<dbReference type="EMBL" id="OOIL02001249">
    <property type="protein sequence ID" value="VFQ73691.1"/>
    <property type="molecule type" value="Genomic_DNA"/>
</dbReference>
<proteinExistence type="predicted"/>
<accession>A0A484LBQ4</accession>
<gene>
    <name evidence="1" type="ORF">CCAM_LOCUS15467</name>
</gene>
<evidence type="ECO:0000313" key="2">
    <source>
        <dbReference type="Proteomes" id="UP000595140"/>
    </source>
</evidence>
<name>A0A484LBQ4_9ASTE</name>
<organism evidence="1 2">
    <name type="scientific">Cuscuta campestris</name>
    <dbReference type="NCBI Taxonomy" id="132261"/>
    <lineage>
        <taxon>Eukaryota</taxon>
        <taxon>Viridiplantae</taxon>
        <taxon>Streptophyta</taxon>
        <taxon>Embryophyta</taxon>
        <taxon>Tracheophyta</taxon>
        <taxon>Spermatophyta</taxon>
        <taxon>Magnoliopsida</taxon>
        <taxon>eudicotyledons</taxon>
        <taxon>Gunneridae</taxon>
        <taxon>Pentapetalae</taxon>
        <taxon>asterids</taxon>
        <taxon>lamiids</taxon>
        <taxon>Solanales</taxon>
        <taxon>Convolvulaceae</taxon>
        <taxon>Cuscuteae</taxon>
        <taxon>Cuscuta</taxon>
        <taxon>Cuscuta subgen. Grammica</taxon>
        <taxon>Cuscuta sect. Cleistogrammica</taxon>
    </lineage>
</organism>
<dbReference type="AlphaFoldDB" id="A0A484LBQ4"/>
<evidence type="ECO:0000313" key="1">
    <source>
        <dbReference type="EMBL" id="VFQ73691.1"/>
    </source>
</evidence>
<dbReference type="Proteomes" id="UP000595140">
    <property type="component" value="Unassembled WGS sequence"/>
</dbReference>
<reference evidence="1 2" key="1">
    <citation type="submission" date="2018-04" db="EMBL/GenBank/DDBJ databases">
        <authorList>
            <person name="Vogel A."/>
        </authorList>
    </citation>
    <scope>NUCLEOTIDE SEQUENCE [LARGE SCALE GENOMIC DNA]</scope>
</reference>